<keyword evidence="2" id="KW-0964">Secreted</keyword>
<dbReference type="STRING" id="36166.T1GF21"/>
<dbReference type="SMART" id="SM00832">
    <property type="entry name" value="C8"/>
    <property type="match status" value="1"/>
</dbReference>
<dbReference type="Gene3D" id="6.20.200.20">
    <property type="match status" value="2"/>
</dbReference>
<dbReference type="EMBL" id="CAQQ02196902">
    <property type="status" value="NOT_ANNOTATED_CDS"/>
    <property type="molecule type" value="Genomic_DNA"/>
</dbReference>
<dbReference type="InterPro" id="IPR052424">
    <property type="entry name" value="Kielin_Chordin-BMP_Reg"/>
</dbReference>
<dbReference type="GO" id="GO:0036122">
    <property type="term" value="F:BMP binding"/>
    <property type="evidence" value="ECO:0007669"/>
    <property type="project" value="TreeGrafter"/>
</dbReference>
<evidence type="ECO:0000313" key="9">
    <source>
        <dbReference type="Proteomes" id="UP000015102"/>
    </source>
</evidence>
<sequence>MFNMYLFKEETNLVKKACPVLQCPISQQIKRRRSDCCPYKCRESKNLRELPNSCFLGDFRPNKSVFYPDKCTNCTCSNGTSVCERTTCPVLECSEQYRDYDKGCCPTCKTSEVRTECTKNGITRQDQESWKEGSCTSCVCKRGEFSCVRMRCEIPKCKHNEHLITPEGECCQQCVESKATCSIFGDPHFKTFDGKFFSFQGSCKYLLTSDCRNHSFSIRLTNDGKNTKTSSWAKTVTLKMGNFRVNLGQKLRVKVNGTRVILPYSDGPIKNIIKLPDGIKLTTHLGVSIEWDGNNFIQIEVPNHYKNMLCGLCGNYNGISRDDFTSRDGTIHTDENEVWRFANSWRVGGKKAYLTDSNIFGKCENIVNPENYVKSCKMDMCECPGGMCFCDSITAYVHECEKMGVVLPNWRNLTKCSTNYWKRSHINKLINYPIMYNNHRVQSSKRKKNHFNSNVINRTHPLQSPEEYFKKHLPEGLLDRNTNRQRSGTPPPLI</sequence>
<dbReference type="SUPFAM" id="SSF57603">
    <property type="entry name" value="FnI-like domain"/>
    <property type="match status" value="2"/>
</dbReference>
<dbReference type="PANTHER" id="PTHR46698">
    <property type="entry name" value="CROSSVEINLESS 2"/>
    <property type="match status" value="1"/>
</dbReference>
<dbReference type="OMA" id="WHFANSW"/>
<dbReference type="Pfam" id="PF00093">
    <property type="entry name" value="VWC"/>
    <property type="match status" value="2"/>
</dbReference>
<organism evidence="8 9">
    <name type="scientific">Megaselia scalaris</name>
    <name type="common">Humpbacked fly</name>
    <name type="synonym">Phora scalaris</name>
    <dbReference type="NCBI Taxonomy" id="36166"/>
    <lineage>
        <taxon>Eukaryota</taxon>
        <taxon>Metazoa</taxon>
        <taxon>Ecdysozoa</taxon>
        <taxon>Arthropoda</taxon>
        <taxon>Hexapoda</taxon>
        <taxon>Insecta</taxon>
        <taxon>Pterygota</taxon>
        <taxon>Neoptera</taxon>
        <taxon>Endopterygota</taxon>
        <taxon>Diptera</taxon>
        <taxon>Brachycera</taxon>
        <taxon>Muscomorpha</taxon>
        <taxon>Platypezoidea</taxon>
        <taxon>Phoridae</taxon>
        <taxon>Megaseliini</taxon>
        <taxon>Megaselia</taxon>
    </lineage>
</organism>
<dbReference type="Proteomes" id="UP000015102">
    <property type="component" value="Unassembled WGS sequence"/>
</dbReference>
<dbReference type="Pfam" id="PF08742">
    <property type="entry name" value="C8"/>
    <property type="match status" value="1"/>
</dbReference>
<evidence type="ECO:0008006" key="10">
    <source>
        <dbReference type="Google" id="ProtNLM"/>
    </source>
</evidence>
<reference evidence="9" key="1">
    <citation type="submission" date="2013-02" db="EMBL/GenBank/DDBJ databases">
        <authorList>
            <person name="Hughes D."/>
        </authorList>
    </citation>
    <scope>NUCLEOTIDE SEQUENCE</scope>
    <source>
        <strain>Durham</strain>
        <strain evidence="9">NC isolate 2 -- Noor lab</strain>
    </source>
</reference>
<feature type="region of interest" description="Disordered" evidence="5">
    <location>
        <begin position="474"/>
        <end position="494"/>
    </location>
</feature>
<dbReference type="InterPro" id="IPR001007">
    <property type="entry name" value="VWF_dom"/>
</dbReference>
<evidence type="ECO:0000256" key="2">
    <source>
        <dbReference type="ARBA" id="ARBA00022525"/>
    </source>
</evidence>
<dbReference type="AlphaFoldDB" id="T1GF21"/>
<dbReference type="HOGENOM" id="CLU_018024_0_0_1"/>
<reference evidence="8" key="2">
    <citation type="submission" date="2015-06" db="UniProtKB">
        <authorList>
            <consortium name="EnsemblMetazoa"/>
        </authorList>
    </citation>
    <scope>IDENTIFICATION</scope>
</reference>
<protein>
    <recommendedName>
        <fullName evidence="10">VWFD domain-containing protein</fullName>
    </recommendedName>
</protein>
<evidence type="ECO:0000259" key="7">
    <source>
        <dbReference type="PROSITE" id="PS51233"/>
    </source>
</evidence>
<dbReference type="PROSITE" id="PS01208">
    <property type="entry name" value="VWFC_1"/>
    <property type="match status" value="2"/>
</dbReference>
<evidence type="ECO:0000256" key="1">
    <source>
        <dbReference type="ARBA" id="ARBA00004613"/>
    </source>
</evidence>
<evidence type="ECO:0000259" key="6">
    <source>
        <dbReference type="PROSITE" id="PS50184"/>
    </source>
</evidence>
<proteinExistence type="predicted"/>
<keyword evidence="4" id="KW-0677">Repeat</keyword>
<dbReference type="PROSITE" id="PS50184">
    <property type="entry name" value="VWFC_2"/>
    <property type="match status" value="2"/>
</dbReference>
<evidence type="ECO:0000256" key="4">
    <source>
        <dbReference type="ARBA" id="ARBA00022737"/>
    </source>
</evidence>
<dbReference type="InterPro" id="IPR014853">
    <property type="entry name" value="VWF/SSPO/ZAN-like_Cys-rich_dom"/>
</dbReference>
<comment type="subcellular location">
    <subcellularLocation>
        <location evidence="1">Secreted</location>
    </subcellularLocation>
</comment>
<feature type="domain" description="VWFD" evidence="7">
    <location>
        <begin position="179"/>
        <end position="353"/>
    </location>
</feature>
<dbReference type="SMART" id="SM00214">
    <property type="entry name" value="VWC"/>
    <property type="match status" value="2"/>
</dbReference>
<dbReference type="EnsemblMetazoa" id="MESCA001950-RA">
    <property type="protein sequence ID" value="MESCA001950-PA"/>
    <property type="gene ID" value="MESCA001950"/>
</dbReference>
<keyword evidence="9" id="KW-1185">Reference proteome</keyword>
<evidence type="ECO:0000313" key="8">
    <source>
        <dbReference type="EnsemblMetazoa" id="MESCA001950-PA"/>
    </source>
</evidence>
<feature type="domain" description="VWFC" evidence="6">
    <location>
        <begin position="115"/>
        <end position="175"/>
    </location>
</feature>
<dbReference type="PROSITE" id="PS51233">
    <property type="entry name" value="VWFD"/>
    <property type="match status" value="1"/>
</dbReference>
<accession>T1GF21</accession>
<dbReference type="InterPro" id="IPR001846">
    <property type="entry name" value="VWF_type-D"/>
</dbReference>
<evidence type="ECO:0000256" key="3">
    <source>
        <dbReference type="ARBA" id="ARBA00022729"/>
    </source>
</evidence>
<evidence type="ECO:0000256" key="5">
    <source>
        <dbReference type="SAM" id="MobiDB-lite"/>
    </source>
</evidence>
<dbReference type="SMART" id="SM00216">
    <property type="entry name" value="VWD"/>
    <property type="match status" value="1"/>
</dbReference>
<dbReference type="PANTHER" id="PTHR46698:SF4">
    <property type="entry name" value="CROSSVEINLESS 2"/>
    <property type="match status" value="1"/>
</dbReference>
<feature type="domain" description="VWFC" evidence="6">
    <location>
        <begin position="57"/>
        <end position="109"/>
    </location>
</feature>
<dbReference type="GO" id="GO:0005576">
    <property type="term" value="C:extracellular region"/>
    <property type="evidence" value="ECO:0007669"/>
    <property type="project" value="UniProtKB-SubCell"/>
</dbReference>
<dbReference type="GO" id="GO:0030513">
    <property type="term" value="P:positive regulation of BMP signaling pathway"/>
    <property type="evidence" value="ECO:0007669"/>
    <property type="project" value="TreeGrafter"/>
</dbReference>
<dbReference type="Pfam" id="PF00094">
    <property type="entry name" value="VWD"/>
    <property type="match status" value="1"/>
</dbReference>
<keyword evidence="3" id="KW-0732">Signal</keyword>
<name>T1GF21_MEGSC</name>